<dbReference type="EMBL" id="CP038148">
    <property type="protein sequence ID" value="QBQ97864.1"/>
    <property type="molecule type" value="Genomic_DNA"/>
</dbReference>
<accession>A0A4P7CUD3</accession>
<evidence type="ECO:0000313" key="2">
    <source>
        <dbReference type="Proteomes" id="UP000295727"/>
    </source>
</evidence>
<keyword evidence="2" id="KW-1185">Reference proteome</keyword>
<proteinExistence type="predicted"/>
<evidence type="ECO:0000313" key="1">
    <source>
        <dbReference type="EMBL" id="QBQ97864.1"/>
    </source>
</evidence>
<dbReference type="Proteomes" id="UP000295727">
    <property type="component" value="Chromosome 1"/>
</dbReference>
<organism evidence="1 2">
    <name type="scientific">Paraburkholderia pallida</name>
    <dbReference type="NCBI Taxonomy" id="2547399"/>
    <lineage>
        <taxon>Bacteria</taxon>
        <taxon>Pseudomonadati</taxon>
        <taxon>Pseudomonadota</taxon>
        <taxon>Betaproteobacteria</taxon>
        <taxon>Burkholderiales</taxon>
        <taxon>Burkholderiaceae</taxon>
        <taxon>Paraburkholderia</taxon>
    </lineage>
</organism>
<name>A0A4P7CUD3_9BURK</name>
<protein>
    <submittedName>
        <fullName evidence="1">Uncharacterized protein</fullName>
    </submittedName>
</protein>
<dbReference type="AlphaFoldDB" id="A0A4P7CUD3"/>
<dbReference type="RefSeq" id="WP_134749161.1">
    <property type="nucleotide sequence ID" value="NZ_CP038148.1"/>
</dbReference>
<gene>
    <name evidence="1" type="ORF">E1956_12210</name>
</gene>
<sequence>MTDDVSTYRDLLDTSAAVIRAVYMMLDEETQAIAEAALMDHHRLAIIADATGFLLVLLDETNGLPVQTLASVNAVTGKETLYGLTRASH</sequence>
<reference evidence="1 2" key="1">
    <citation type="submission" date="2019-03" db="EMBL/GenBank/DDBJ databases">
        <title>Paraburkholderia sp. 7MH5, isolated from subtropical forest soil.</title>
        <authorList>
            <person name="Gao Z.-H."/>
            <person name="Qiu L.-H."/>
        </authorList>
    </citation>
    <scope>NUCLEOTIDE SEQUENCE [LARGE SCALE GENOMIC DNA]</scope>
    <source>
        <strain evidence="1 2">7MH5</strain>
    </source>
</reference>
<dbReference type="KEGG" id="ppai:E1956_12210"/>